<keyword evidence="7" id="KW-0333">Golgi apparatus</keyword>
<keyword evidence="6" id="KW-0931">ER-Golgi transport</keyword>
<proteinExistence type="inferred from homology"/>
<dbReference type="PANTHER" id="PTHR14374:SF0">
    <property type="entry name" value="TRAFFICKING PROTEIN PARTICLE COMPLEX SUBUNIT 11"/>
    <property type="match status" value="1"/>
</dbReference>
<keyword evidence="5" id="KW-0813">Transport</keyword>
<dbReference type="InterPro" id="IPR019734">
    <property type="entry name" value="TPR_rpt"/>
</dbReference>
<feature type="region of interest" description="Disordered" evidence="9">
    <location>
        <begin position="257"/>
        <end position="283"/>
    </location>
</feature>
<comment type="similarity">
    <text evidence="3">Belongs to the TRAPPC11 family.</text>
</comment>
<reference evidence="13" key="1">
    <citation type="submission" date="2023-06" db="EMBL/GenBank/DDBJ databases">
        <authorList>
            <consortium name="Lawrence Berkeley National Laboratory"/>
            <person name="Ahrendt S."/>
            <person name="Sahu N."/>
            <person name="Indic B."/>
            <person name="Wong-Bajracharya J."/>
            <person name="Merenyi Z."/>
            <person name="Ke H.-M."/>
            <person name="Monk M."/>
            <person name="Kocsube S."/>
            <person name="Drula E."/>
            <person name="Lipzen A."/>
            <person name="Balint B."/>
            <person name="Henrissat B."/>
            <person name="Andreopoulos B."/>
            <person name="Martin F.M."/>
            <person name="Harder C.B."/>
            <person name="Rigling D."/>
            <person name="Ford K.L."/>
            <person name="Foster G.D."/>
            <person name="Pangilinan J."/>
            <person name="Papanicolaou A."/>
            <person name="Barry K."/>
            <person name="LaButti K."/>
            <person name="Viragh M."/>
            <person name="Koriabine M."/>
            <person name="Yan M."/>
            <person name="Riley R."/>
            <person name="Champramary S."/>
            <person name="Plett K.L."/>
            <person name="Tsai I.J."/>
            <person name="Slot J."/>
            <person name="Sipos G."/>
            <person name="Plett J."/>
            <person name="Nagy L.G."/>
            <person name="Grigoriev I.V."/>
        </authorList>
    </citation>
    <scope>NUCLEOTIDE SEQUENCE</scope>
    <source>
        <strain evidence="13">HWK02</strain>
    </source>
</reference>
<feature type="domain" description="Trafficking protein particle complex subunit 11" evidence="11">
    <location>
        <begin position="341"/>
        <end position="491"/>
    </location>
</feature>
<feature type="compositionally biased region" description="Basic and acidic residues" evidence="9">
    <location>
        <begin position="150"/>
        <end position="167"/>
    </location>
</feature>
<accession>A0AA39UVN4</accession>
<comment type="function">
    <text evidence="1">Involved in endoplasmic reticulum to Golgi apparatus trafficking at a very early stage.</text>
</comment>
<evidence type="ECO:0000256" key="1">
    <source>
        <dbReference type="ARBA" id="ARBA00001995"/>
    </source>
</evidence>
<feature type="repeat" description="TPR" evidence="8">
    <location>
        <begin position="543"/>
        <end position="576"/>
    </location>
</feature>
<comment type="caution">
    <text evidence="13">The sequence shown here is derived from an EMBL/GenBank/DDBJ whole genome shotgun (WGS) entry which is preliminary data.</text>
</comment>
<keyword evidence="14" id="KW-1185">Reference proteome</keyword>
<protein>
    <recommendedName>
        <fullName evidence="4">Trafficking protein particle complex subunit 11</fullName>
    </recommendedName>
</protein>
<dbReference type="PROSITE" id="PS50005">
    <property type="entry name" value="TPR"/>
    <property type="match status" value="1"/>
</dbReference>
<dbReference type="Pfam" id="PF11817">
    <property type="entry name" value="Foie-gras_1"/>
    <property type="match status" value="2"/>
</dbReference>
<evidence type="ECO:0000256" key="6">
    <source>
        <dbReference type="ARBA" id="ARBA00022892"/>
    </source>
</evidence>
<evidence type="ECO:0000256" key="5">
    <source>
        <dbReference type="ARBA" id="ARBA00022448"/>
    </source>
</evidence>
<organism evidence="13 14">
    <name type="scientific">Armillaria luteobubalina</name>
    <dbReference type="NCBI Taxonomy" id="153913"/>
    <lineage>
        <taxon>Eukaryota</taxon>
        <taxon>Fungi</taxon>
        <taxon>Dikarya</taxon>
        <taxon>Basidiomycota</taxon>
        <taxon>Agaricomycotina</taxon>
        <taxon>Agaricomycetes</taxon>
        <taxon>Agaricomycetidae</taxon>
        <taxon>Agaricales</taxon>
        <taxon>Marasmiineae</taxon>
        <taxon>Physalacriaceae</taxon>
        <taxon>Armillaria</taxon>
    </lineage>
</organism>
<evidence type="ECO:0000256" key="4">
    <source>
        <dbReference type="ARBA" id="ARBA00021520"/>
    </source>
</evidence>
<dbReference type="Proteomes" id="UP001175228">
    <property type="component" value="Unassembled WGS sequence"/>
</dbReference>
<evidence type="ECO:0000259" key="11">
    <source>
        <dbReference type="Pfam" id="PF11817"/>
    </source>
</evidence>
<feature type="chain" id="PRO_5041242861" description="Trafficking protein particle complex subunit 11" evidence="10">
    <location>
        <begin position="21"/>
        <end position="1259"/>
    </location>
</feature>
<dbReference type="InterPro" id="IPR021773">
    <property type="entry name" value="TPC11"/>
</dbReference>
<dbReference type="InterPro" id="IPR025876">
    <property type="entry name" value="TRAPPC11_C"/>
</dbReference>
<feature type="signal peptide" evidence="10">
    <location>
        <begin position="1"/>
        <end position="20"/>
    </location>
</feature>
<feature type="domain" description="Trafficking protein particle complex subunit 11" evidence="11">
    <location>
        <begin position="505"/>
        <end position="611"/>
    </location>
</feature>
<evidence type="ECO:0000256" key="7">
    <source>
        <dbReference type="ARBA" id="ARBA00023034"/>
    </source>
</evidence>
<evidence type="ECO:0000256" key="3">
    <source>
        <dbReference type="ARBA" id="ARBA00007051"/>
    </source>
</evidence>
<feature type="domain" description="Trafficking protein particle complex subunit 11 C-terminal" evidence="12">
    <location>
        <begin position="1149"/>
        <end position="1194"/>
    </location>
</feature>
<dbReference type="PANTHER" id="PTHR14374">
    <property type="entry name" value="FOIE GRAS"/>
    <property type="match status" value="1"/>
</dbReference>
<evidence type="ECO:0000256" key="8">
    <source>
        <dbReference type="PROSITE-ProRule" id="PRU00339"/>
    </source>
</evidence>
<comment type="subcellular location">
    <subcellularLocation>
        <location evidence="2">Golgi apparatus</location>
        <location evidence="2">cis-Golgi network</location>
    </subcellularLocation>
</comment>
<dbReference type="SUPFAM" id="SSF48452">
    <property type="entry name" value="TPR-like"/>
    <property type="match status" value="1"/>
</dbReference>
<dbReference type="EMBL" id="JAUEPU010000019">
    <property type="protein sequence ID" value="KAK0494835.1"/>
    <property type="molecule type" value="Genomic_DNA"/>
</dbReference>
<dbReference type="AlphaFoldDB" id="A0AA39UVN4"/>
<keyword evidence="8" id="KW-0802">TPR repeat</keyword>
<feature type="region of interest" description="Disordered" evidence="9">
    <location>
        <begin position="143"/>
        <end position="174"/>
    </location>
</feature>
<name>A0AA39UVN4_9AGAR</name>
<evidence type="ECO:0000259" key="12">
    <source>
        <dbReference type="Pfam" id="PF12742"/>
    </source>
</evidence>
<feature type="compositionally biased region" description="Polar residues" evidence="9">
    <location>
        <begin position="266"/>
        <end position="276"/>
    </location>
</feature>
<evidence type="ECO:0000256" key="2">
    <source>
        <dbReference type="ARBA" id="ARBA00004222"/>
    </source>
</evidence>
<evidence type="ECO:0000313" key="13">
    <source>
        <dbReference type="EMBL" id="KAK0494835.1"/>
    </source>
</evidence>
<sequence length="1259" mass="141153">MNSYPAELLVQLAPVMFVAGLDAPPPQSPNPADATKHQDPFALLTARLRDALLSQRKVSIWQPDKSKSFQVLLVDKDIRFPPRKIGLQDDSQYHSPLSPLTPSSPVYPDGLIAPIWIRKHTTLVPSVFVLFLRLFEFPLHNPRSPLDGPDPDREKDREQEERKRDGELASYIASRKKSTNERNMKLTVVLMASRRMLDDPALDARLTFIRKQSGLDARAALFVLSPVSSSELGDFVQSLQQALYEPAVEYYTSHSKRVRRKRNRHTQAVSSYSNPLSPVGHPGTIRPLRPEGWTVRYEYKMACFAEFRGEDEVALKHYQDAYGVLAVMFGSISILPPRTKRWAEAKVLADCINIKITKLYLYNNEHSLALSHHTTHIRKFGDLSRGWGIGEETFEYWSWVTRQYRILAELLEQGTHTTLSLPSHRPAAYNTTLYSSTAQNPSSSRGSTPALEADALRSLGLNPSHALQHPGFYYYMAARCTEMRRERFIIALDIEGMSNSPGFANEKKVDHLVIILELYTKSYELFKKYTPSSPGQSQARLTLWIAYRIGQTYFDSGKFDMAIRFFERIAKTYRRENWDPMLRPLLTTWYACVQQLGDVELSIRLLIEMLGHGVEEADEPGILQEDLLAVLKSTVPSSPDEPLIVDLTGTQPIFDSNVVFWTPEVKVGQPAAFQVSITAPSDVAISDLPFMSLSIRFSDDTLPVVVLRHSDTEVDDSSKVTHVHLGHISKTDTEGVPSTLTTNLRWKQDSTLILSGTFSSEVPTTLKIEELLLTLVEGSWNIQIPMDPRSYRHLTLPTSKWLASLKPLKFIDVKRDESSSVIVRHRPHNVLLSLTHHAPACIDEVYPIVIEVTNADNRELEVTMDLLLQPTEVDDAVNSITLDNERSSGLIKGISFGVLVPGVSSIKTLNLSNTGGAGDRMIDISIQSRVVSRYDSNEDLSKSEMEDVSEILQTLTVPTAKALNVAYDVAYRRPLVERLGLADLRRFEEDFWDEGETGEALVTLRLECAGPWALELQKVVLERQNNDAAKVLEASSDMYDEEDFSTEYIPGDELSGSCRISLQGDAQQAIPGPGTYLVQWRRIHNDGTRGSTSTSVFPLPSLRPPRDGLIGLLQISPVARLHEGLPLTLTIRNNHPTRSASCTVHVEPEPSDGFIVAGLRSGRLPILLPGAEEKILWNLIPVECGYVKLPTIRVIDHRKLINNMGENEVEGQAVKIVDVRLDRRKESVVVESNETEEATKPTNHESNSQEVWGAVLVLP</sequence>
<dbReference type="GO" id="GO:0005794">
    <property type="term" value="C:Golgi apparatus"/>
    <property type="evidence" value="ECO:0007669"/>
    <property type="project" value="UniProtKB-SubCell"/>
</dbReference>
<gene>
    <name evidence="13" type="ORF">EDD18DRAFT_285694</name>
</gene>
<dbReference type="GO" id="GO:0016192">
    <property type="term" value="P:vesicle-mediated transport"/>
    <property type="evidence" value="ECO:0007669"/>
    <property type="project" value="UniProtKB-KW"/>
</dbReference>
<keyword evidence="10" id="KW-0732">Signal</keyword>
<evidence type="ECO:0000256" key="10">
    <source>
        <dbReference type="SAM" id="SignalP"/>
    </source>
</evidence>
<evidence type="ECO:0000256" key="9">
    <source>
        <dbReference type="SAM" id="MobiDB-lite"/>
    </source>
</evidence>
<evidence type="ECO:0000313" key="14">
    <source>
        <dbReference type="Proteomes" id="UP001175228"/>
    </source>
</evidence>
<dbReference type="Pfam" id="PF12742">
    <property type="entry name" value="Gryzun-like"/>
    <property type="match status" value="1"/>
</dbReference>
<dbReference type="InterPro" id="IPR011990">
    <property type="entry name" value="TPR-like_helical_dom_sf"/>
</dbReference>